<comment type="similarity">
    <text evidence="3 12">Belongs to the glycosyltransferase 10 family.</text>
</comment>
<sequence length="273" mass="31904">MIGYLRKLIFSILLLSLTTLGVYFNISHEFYQNKKYVCSPLNLNTKQFFVEIDGQTYPKIVPSFFNASINFECLNSAQTKPKLILLWNEYGPWKDYKYGLGKYEPFIRRKCPVTNCEITKDKSRLAESDLVLVHMRSKYSKLPLDRPYKSRLVFLITESPIHSKQFHPTFNGLFNLTATFNQNSYFSPFYYSNIELKWQLNQEFDPDKDFSQGKTRLAVILASNCQAHSKRIEYVREMQKYSQKIDIYGGCGKSCNIPGENRFLSNELCARIT</sequence>
<name>A0A3M7QTY3_BRAPC</name>
<dbReference type="Pfam" id="PF17039">
    <property type="entry name" value="Glyco_tran_10_N"/>
    <property type="match status" value="1"/>
</dbReference>
<keyword evidence="7" id="KW-0735">Signal-anchor</keyword>
<feature type="domain" description="Fucosyltransferase C-terminal" evidence="13">
    <location>
        <begin position="212"/>
        <end position="255"/>
    </location>
</feature>
<evidence type="ECO:0000256" key="8">
    <source>
        <dbReference type="ARBA" id="ARBA00022989"/>
    </source>
</evidence>
<dbReference type="EMBL" id="REGN01005188">
    <property type="protein sequence ID" value="RNA14438.1"/>
    <property type="molecule type" value="Genomic_DNA"/>
</dbReference>
<keyword evidence="5 12" id="KW-0808">Transferase</keyword>
<dbReference type="GO" id="GO:0032580">
    <property type="term" value="C:Golgi cisterna membrane"/>
    <property type="evidence" value="ECO:0007669"/>
    <property type="project" value="UniProtKB-SubCell"/>
</dbReference>
<dbReference type="SUPFAM" id="SSF53756">
    <property type="entry name" value="UDP-Glycosyltransferase/glycogen phosphorylase"/>
    <property type="match status" value="1"/>
</dbReference>
<dbReference type="STRING" id="10195.A0A3M7QTY3"/>
<evidence type="ECO:0000313" key="16">
    <source>
        <dbReference type="Proteomes" id="UP000276133"/>
    </source>
</evidence>
<dbReference type="GO" id="GO:0008417">
    <property type="term" value="F:fucosyltransferase activity"/>
    <property type="evidence" value="ECO:0007669"/>
    <property type="project" value="InterPro"/>
</dbReference>
<protein>
    <recommendedName>
        <fullName evidence="12">Fucosyltransferase</fullName>
        <ecNumber evidence="12">2.4.1.-</ecNumber>
    </recommendedName>
</protein>
<dbReference type="GO" id="GO:0000139">
    <property type="term" value="C:Golgi membrane"/>
    <property type="evidence" value="ECO:0007669"/>
    <property type="project" value="UniProtKB-SubCell"/>
</dbReference>
<dbReference type="EC" id="2.4.1.-" evidence="12"/>
<evidence type="ECO:0000256" key="4">
    <source>
        <dbReference type="ARBA" id="ARBA00022676"/>
    </source>
</evidence>
<dbReference type="Pfam" id="PF00852">
    <property type="entry name" value="Glyco_transf_10"/>
    <property type="match status" value="1"/>
</dbReference>
<feature type="domain" description="Fucosyltransferase N-terminal" evidence="14">
    <location>
        <begin position="80"/>
        <end position="184"/>
    </location>
</feature>
<evidence type="ECO:0000256" key="3">
    <source>
        <dbReference type="ARBA" id="ARBA00008919"/>
    </source>
</evidence>
<proteinExistence type="inferred from homology"/>
<evidence type="ECO:0000256" key="2">
    <source>
        <dbReference type="ARBA" id="ARBA00004922"/>
    </source>
</evidence>
<dbReference type="Gene3D" id="3.40.50.11660">
    <property type="entry name" value="Glycosyl transferase family 10, C-terminal domain"/>
    <property type="match status" value="1"/>
</dbReference>
<evidence type="ECO:0000256" key="7">
    <source>
        <dbReference type="ARBA" id="ARBA00022968"/>
    </source>
</evidence>
<gene>
    <name evidence="15" type="ORF">BpHYR1_021922</name>
</gene>
<evidence type="ECO:0000256" key="6">
    <source>
        <dbReference type="ARBA" id="ARBA00022692"/>
    </source>
</evidence>
<dbReference type="InterPro" id="IPR001503">
    <property type="entry name" value="Glyco_trans_10"/>
</dbReference>
<comment type="subcellular location">
    <subcellularLocation>
        <location evidence="1">Golgi apparatus membrane</location>
        <topology evidence="1">Single-pass type II membrane protein</topology>
    </subcellularLocation>
    <subcellularLocation>
        <location evidence="12">Golgi apparatus</location>
        <location evidence="12">Golgi stack membrane</location>
        <topology evidence="12">Single-pass type II membrane protein</topology>
    </subcellularLocation>
</comment>
<keyword evidence="16" id="KW-1185">Reference proteome</keyword>
<dbReference type="Proteomes" id="UP000276133">
    <property type="component" value="Unassembled WGS sequence"/>
</dbReference>
<keyword evidence="8" id="KW-1133">Transmembrane helix</keyword>
<evidence type="ECO:0000313" key="15">
    <source>
        <dbReference type="EMBL" id="RNA14438.1"/>
    </source>
</evidence>
<evidence type="ECO:0000259" key="14">
    <source>
        <dbReference type="Pfam" id="PF17039"/>
    </source>
</evidence>
<evidence type="ECO:0000256" key="10">
    <source>
        <dbReference type="ARBA" id="ARBA00023136"/>
    </source>
</evidence>
<evidence type="ECO:0000256" key="1">
    <source>
        <dbReference type="ARBA" id="ARBA00004323"/>
    </source>
</evidence>
<dbReference type="UniPathway" id="UPA00378"/>
<evidence type="ECO:0000256" key="12">
    <source>
        <dbReference type="RuleBase" id="RU003832"/>
    </source>
</evidence>
<evidence type="ECO:0000256" key="5">
    <source>
        <dbReference type="ARBA" id="ARBA00022679"/>
    </source>
</evidence>
<dbReference type="AlphaFoldDB" id="A0A3M7QTY3"/>
<keyword evidence="11" id="KW-0325">Glycoprotein</keyword>
<keyword evidence="6 12" id="KW-0812">Transmembrane</keyword>
<dbReference type="InterPro" id="IPR055270">
    <property type="entry name" value="Glyco_tran_10_C"/>
</dbReference>
<dbReference type="PANTHER" id="PTHR48438">
    <property type="entry name" value="ALPHA-(1,3)-FUCOSYLTRANSFERASE C-RELATED"/>
    <property type="match status" value="1"/>
</dbReference>
<accession>A0A3M7QTY3</accession>
<evidence type="ECO:0000256" key="11">
    <source>
        <dbReference type="ARBA" id="ARBA00023180"/>
    </source>
</evidence>
<comment type="pathway">
    <text evidence="2">Protein modification; protein glycosylation.</text>
</comment>
<evidence type="ECO:0000259" key="13">
    <source>
        <dbReference type="Pfam" id="PF00852"/>
    </source>
</evidence>
<keyword evidence="10" id="KW-0472">Membrane</keyword>
<dbReference type="PANTHER" id="PTHR48438:SF1">
    <property type="entry name" value="ALPHA-(1,3)-FUCOSYLTRANSFERASE C-RELATED"/>
    <property type="match status" value="1"/>
</dbReference>
<evidence type="ECO:0000256" key="9">
    <source>
        <dbReference type="ARBA" id="ARBA00023034"/>
    </source>
</evidence>
<dbReference type="InterPro" id="IPR038577">
    <property type="entry name" value="GT10-like_C_sf"/>
</dbReference>
<comment type="caution">
    <text evidence="15">The sequence shown here is derived from an EMBL/GenBank/DDBJ whole genome shotgun (WGS) entry which is preliminary data.</text>
</comment>
<dbReference type="OrthoDB" id="427096at2759"/>
<keyword evidence="9 12" id="KW-0333">Golgi apparatus</keyword>
<dbReference type="InterPro" id="IPR031481">
    <property type="entry name" value="Glyco_tran_10_N"/>
</dbReference>
<organism evidence="15 16">
    <name type="scientific">Brachionus plicatilis</name>
    <name type="common">Marine rotifer</name>
    <name type="synonym">Brachionus muelleri</name>
    <dbReference type="NCBI Taxonomy" id="10195"/>
    <lineage>
        <taxon>Eukaryota</taxon>
        <taxon>Metazoa</taxon>
        <taxon>Spiralia</taxon>
        <taxon>Gnathifera</taxon>
        <taxon>Rotifera</taxon>
        <taxon>Eurotatoria</taxon>
        <taxon>Monogononta</taxon>
        <taxon>Pseudotrocha</taxon>
        <taxon>Ploima</taxon>
        <taxon>Brachionidae</taxon>
        <taxon>Brachionus</taxon>
    </lineage>
</organism>
<reference evidence="15 16" key="1">
    <citation type="journal article" date="2018" name="Sci. Rep.">
        <title>Genomic signatures of local adaptation to the degree of environmental predictability in rotifers.</title>
        <authorList>
            <person name="Franch-Gras L."/>
            <person name="Hahn C."/>
            <person name="Garcia-Roger E.M."/>
            <person name="Carmona M.J."/>
            <person name="Serra M."/>
            <person name="Gomez A."/>
        </authorList>
    </citation>
    <scope>NUCLEOTIDE SEQUENCE [LARGE SCALE GENOMIC DNA]</scope>
    <source>
        <strain evidence="15">HYR1</strain>
    </source>
</reference>
<keyword evidence="4 12" id="KW-0328">Glycosyltransferase</keyword>